<dbReference type="GO" id="GO:0034399">
    <property type="term" value="C:nuclear periphery"/>
    <property type="evidence" value="ECO:0007669"/>
    <property type="project" value="TreeGrafter"/>
</dbReference>
<keyword evidence="3" id="KW-0498">Mitosis</keyword>
<dbReference type="GO" id="GO:0031145">
    <property type="term" value="P:anaphase-promoting complex-dependent catabolic process"/>
    <property type="evidence" value="ECO:0007669"/>
    <property type="project" value="InterPro"/>
</dbReference>
<evidence type="ECO:0000256" key="2">
    <source>
        <dbReference type="ARBA" id="ARBA00022618"/>
    </source>
</evidence>
<organism evidence="8 9">
    <name type="scientific">Malassezia restricta (strain ATCC 96810 / NBRC 103918 / CBS 7877)</name>
    <name type="common">Seborrheic dermatitis infection agent</name>
    <dbReference type="NCBI Taxonomy" id="425264"/>
    <lineage>
        <taxon>Eukaryota</taxon>
        <taxon>Fungi</taxon>
        <taxon>Dikarya</taxon>
        <taxon>Basidiomycota</taxon>
        <taxon>Ustilaginomycotina</taxon>
        <taxon>Malasseziomycetes</taxon>
        <taxon>Malasseziales</taxon>
        <taxon>Malasseziaceae</taxon>
        <taxon>Malassezia</taxon>
    </lineage>
</organism>
<evidence type="ECO:0000256" key="3">
    <source>
        <dbReference type="ARBA" id="ARBA00022776"/>
    </source>
</evidence>
<dbReference type="InterPro" id="IPR024790">
    <property type="entry name" value="APC4_long_dom"/>
</dbReference>
<dbReference type="EMBL" id="CP033150">
    <property type="protein sequence ID" value="AYO43141.1"/>
    <property type="molecule type" value="Genomic_DNA"/>
</dbReference>
<dbReference type="VEuPathDB" id="FungiDB:DNF11_2191"/>
<name>A0A3G2S4W8_MALR7</name>
<keyword evidence="4" id="KW-0833">Ubl conjugation pathway</keyword>
<feature type="domain" description="Anaphase-promoting complex subunit 4 long" evidence="7">
    <location>
        <begin position="314"/>
        <end position="494"/>
    </location>
</feature>
<evidence type="ECO:0000256" key="6">
    <source>
        <dbReference type="SAM" id="MobiDB-lite"/>
    </source>
</evidence>
<reference evidence="8 9" key="1">
    <citation type="submission" date="2018-10" db="EMBL/GenBank/DDBJ databases">
        <title>Complete genome sequence of Malassezia restricta CBS 7877.</title>
        <authorList>
            <person name="Morand S.C."/>
            <person name="Bertignac M."/>
            <person name="Iltis A."/>
            <person name="Kolder I."/>
            <person name="Pirovano W."/>
            <person name="Jourdain R."/>
            <person name="Clavaud C."/>
        </authorList>
    </citation>
    <scope>NUCLEOTIDE SEQUENCE [LARGE SCALE GENOMIC DNA]</scope>
    <source>
        <strain evidence="8 9">CBS 7877</strain>
    </source>
</reference>
<sequence>MDMQVPHESLLLGSAVNPVLDLVALVSREAPPEKPASTLPPGVNAAQAAMRQRVLDMQARKKGQLAHPASSSISVQSGPTVRISVWRTGKYPSPVWDKPFELPPGPPGTTSQSLQVLSMTWAPKGDRLAVRACITNIISGTPHHTLLLYLLSVYDGGLLHARLVPCSHPPSHASLLWIPLRLSGSLESQALHILQRLAPLYPAQPFDDDKARWHGSSLPHSPPGESPSAACVRGLGVLASIPFMLRLDEDAPSLLLSAENQAIEAWMDGTVPLAPTVLPGSILSLAAADHSASALIHDASSLRAFRISLPWNISFLHIARLSSSFQHCLAIALDATFYATHAWSTFVRPRANEWLALWHDLANAYGVDIVADWMTLLTTALPSQPCEQLLSQLTEGALIAMESDMKRGLKRIRRLAATNVVPACERLLILLTEWMGCASWSARYPPSSPRISSLISLIQTCHGLAISLQEHAERELLAFDEFYKWWRYEQERLERAKSDIPSAHVPIQHDTLSILELCRRGFLSPELDAILSAPAQEAAPAPPGQATDNAADSSDDSHAISEPLFPPQRVLYEETRPLHEPSCVTVQDALAWLDAQEASESNQSQPADDQWHQVFHHTSLFTGPAASAEPHMLPGHALSLFQQLEDAGKAAGHIFSAALLHESTSSSECADPWPMPASPCLHDDALRSVAANAAAHVASHIPRPMMRAIPTQRDTHTHLYLSDTHLSLVQVSSSPCAVQTIQVPSGGQLLDATLSPLYLFVLWVDAEQSTYVGAFPASRTPSWPPPHSVPMHRGRFLAASQRDACLVLKEDKRSLSVYVP</sequence>
<protein>
    <recommendedName>
        <fullName evidence="1">Anaphase-promoting complex subunit 4</fullName>
    </recommendedName>
</protein>
<evidence type="ECO:0000313" key="9">
    <source>
        <dbReference type="Proteomes" id="UP000269793"/>
    </source>
</evidence>
<feature type="compositionally biased region" description="Low complexity" evidence="6">
    <location>
        <begin position="536"/>
        <end position="552"/>
    </location>
</feature>
<dbReference type="Proteomes" id="UP000269793">
    <property type="component" value="Chromosome III"/>
</dbReference>
<gene>
    <name evidence="8" type="ORF">DNF11_2191</name>
</gene>
<dbReference type="PANTHER" id="PTHR13260:SF0">
    <property type="entry name" value="ANAPHASE-PROMOTING COMPLEX SUBUNIT 4"/>
    <property type="match status" value="1"/>
</dbReference>
<evidence type="ECO:0000256" key="1">
    <source>
        <dbReference type="ARBA" id="ARBA00016067"/>
    </source>
</evidence>
<keyword evidence="5" id="KW-0131">Cell cycle</keyword>
<dbReference type="AlphaFoldDB" id="A0A3G2S4W8"/>
<keyword evidence="2" id="KW-0132">Cell division</keyword>
<dbReference type="STRING" id="425264.A0A3G2S4W8"/>
<feature type="region of interest" description="Disordered" evidence="6">
    <location>
        <begin position="536"/>
        <end position="562"/>
    </location>
</feature>
<dbReference type="Pfam" id="PF12896">
    <property type="entry name" value="ANAPC4"/>
    <property type="match status" value="1"/>
</dbReference>
<dbReference type="GO" id="GO:0005680">
    <property type="term" value="C:anaphase-promoting complex"/>
    <property type="evidence" value="ECO:0007669"/>
    <property type="project" value="InterPro"/>
</dbReference>
<dbReference type="PANTHER" id="PTHR13260">
    <property type="entry name" value="ANAPHASE PROMOTING COMPLEX SUBUNIT 4 APC4"/>
    <property type="match status" value="1"/>
</dbReference>
<evidence type="ECO:0000256" key="5">
    <source>
        <dbReference type="ARBA" id="ARBA00023306"/>
    </source>
</evidence>
<dbReference type="GO" id="GO:0051301">
    <property type="term" value="P:cell division"/>
    <property type="evidence" value="ECO:0007669"/>
    <property type="project" value="UniProtKB-KW"/>
</dbReference>
<proteinExistence type="predicted"/>
<keyword evidence="9" id="KW-1185">Reference proteome</keyword>
<accession>A0A3G2S4W8</accession>
<evidence type="ECO:0000259" key="7">
    <source>
        <dbReference type="Pfam" id="PF12896"/>
    </source>
</evidence>
<dbReference type="GO" id="GO:0070979">
    <property type="term" value="P:protein K11-linked ubiquitination"/>
    <property type="evidence" value="ECO:0007669"/>
    <property type="project" value="TreeGrafter"/>
</dbReference>
<evidence type="ECO:0000256" key="4">
    <source>
        <dbReference type="ARBA" id="ARBA00022786"/>
    </source>
</evidence>
<evidence type="ECO:0000313" key="8">
    <source>
        <dbReference type="EMBL" id="AYO43141.1"/>
    </source>
</evidence>
<dbReference type="OrthoDB" id="10259843at2759"/>
<dbReference type="InterPro" id="IPR024789">
    <property type="entry name" value="APC4"/>
</dbReference>